<accession>A0A2R6AHW6</accession>
<protein>
    <submittedName>
        <fullName evidence="2">Uncharacterized protein</fullName>
    </submittedName>
</protein>
<comment type="caution">
    <text evidence="2">The sequence shown here is derived from an EMBL/GenBank/DDBJ whole genome shotgun (WGS) entry which is preliminary data.</text>
</comment>
<sequence length="94" mass="10126">MTLMTLLPSSIEGLMGLWEEHLPSLFPLKGTRRNLDDSPLFSCGGSSGAPYCPSNEKCNPESMRGTMIPLGGNPRPSRAGRRQNTQPGRSGLPL</sequence>
<evidence type="ECO:0000313" key="3">
    <source>
        <dbReference type="Proteomes" id="UP000240569"/>
    </source>
</evidence>
<reference evidence="2 3" key="1">
    <citation type="submission" date="2017-04" db="EMBL/GenBank/DDBJ databases">
        <title>Novel microbial lineages endemic to geothermal iron-oxide mats fill important gaps in the evolutionary history of Archaea.</title>
        <authorList>
            <person name="Jay Z.J."/>
            <person name="Beam J.P."/>
            <person name="Dlakic M."/>
            <person name="Rusch D.B."/>
            <person name="Kozubal M.A."/>
            <person name="Inskeep W.P."/>
        </authorList>
    </citation>
    <scope>NUCLEOTIDE SEQUENCE [LARGE SCALE GENOMIC DNA]</scope>
    <source>
        <strain evidence="2">BE_D</strain>
    </source>
</reference>
<name>A0A2R6AHW6_9ARCH</name>
<evidence type="ECO:0000256" key="1">
    <source>
        <dbReference type="SAM" id="MobiDB-lite"/>
    </source>
</evidence>
<feature type="region of interest" description="Disordered" evidence="1">
    <location>
        <begin position="60"/>
        <end position="94"/>
    </location>
</feature>
<dbReference type="AlphaFoldDB" id="A0A2R6AHW6"/>
<organism evidence="2 3">
    <name type="scientific">Candidatus Marsarchaeota G1 archaeon BE_D</name>
    <dbReference type="NCBI Taxonomy" id="1978156"/>
    <lineage>
        <taxon>Archaea</taxon>
        <taxon>Candidatus Marsarchaeota</taxon>
        <taxon>Candidatus Marsarchaeota group 1</taxon>
    </lineage>
</organism>
<evidence type="ECO:0000313" key="2">
    <source>
        <dbReference type="EMBL" id="PSN85938.1"/>
    </source>
</evidence>
<gene>
    <name evidence="2" type="ORF">B9Q02_04470</name>
</gene>
<dbReference type="EMBL" id="NEXD01000017">
    <property type="protein sequence ID" value="PSN85938.1"/>
    <property type="molecule type" value="Genomic_DNA"/>
</dbReference>
<dbReference type="Proteomes" id="UP000240569">
    <property type="component" value="Unassembled WGS sequence"/>
</dbReference>
<proteinExistence type="predicted"/>